<feature type="transmembrane region" description="Helical" evidence="1">
    <location>
        <begin position="7"/>
        <end position="27"/>
    </location>
</feature>
<name>I3IIT1_9BACT</name>
<protein>
    <submittedName>
        <fullName evidence="2">Uncharacterized protein</fullName>
    </submittedName>
</protein>
<accession>I3IIT1</accession>
<dbReference type="EMBL" id="BAFH01000003">
    <property type="protein sequence ID" value="GAB61626.1"/>
    <property type="molecule type" value="Genomic_DNA"/>
</dbReference>
<keyword evidence="1" id="KW-1133">Transmembrane helix</keyword>
<reference evidence="2 3" key="1">
    <citation type="journal article" date="2012" name="FEBS Lett.">
        <title>Anammox organism KSU-1 expresses a NirK-type copper-containing nitrite reductase instead of a NirS-type with cytochrome cd1.</title>
        <authorList>
            <person name="Hira D."/>
            <person name="Toh H."/>
            <person name="Migita C.T."/>
            <person name="Okubo H."/>
            <person name="Nishiyama T."/>
            <person name="Hattori M."/>
            <person name="Furukawa K."/>
            <person name="Fujii T."/>
        </authorList>
    </citation>
    <scope>NUCLEOTIDE SEQUENCE [LARGE SCALE GENOMIC DNA]</scope>
</reference>
<keyword evidence="1" id="KW-0812">Transmembrane</keyword>
<feature type="transmembrane region" description="Helical" evidence="1">
    <location>
        <begin position="39"/>
        <end position="58"/>
    </location>
</feature>
<keyword evidence="3" id="KW-1185">Reference proteome</keyword>
<evidence type="ECO:0000313" key="2">
    <source>
        <dbReference type="EMBL" id="GAB61626.1"/>
    </source>
</evidence>
<comment type="caution">
    <text evidence="2">The sequence shown here is derived from an EMBL/GenBank/DDBJ whole genome shotgun (WGS) entry which is preliminary data.</text>
</comment>
<proteinExistence type="predicted"/>
<dbReference type="AlphaFoldDB" id="I3IIT1"/>
<dbReference type="Proteomes" id="UP000002985">
    <property type="component" value="Unassembled WGS sequence"/>
</dbReference>
<sequence>MKKLTIKLLMIFLLSTMFLCNVVVVFSGRELLFGAADPLNYLVSLVSSTTYLGIRLWISKRGSNI</sequence>
<evidence type="ECO:0000256" key="1">
    <source>
        <dbReference type="SAM" id="Phobius"/>
    </source>
</evidence>
<gene>
    <name evidence="2" type="ORF">KSU1_C0030</name>
</gene>
<keyword evidence="1" id="KW-0472">Membrane</keyword>
<organism evidence="2 3">
    <name type="scientific">Candidatus Jettenia caeni</name>
    <dbReference type="NCBI Taxonomy" id="247490"/>
    <lineage>
        <taxon>Bacteria</taxon>
        <taxon>Pseudomonadati</taxon>
        <taxon>Planctomycetota</taxon>
        <taxon>Candidatus Brocadiia</taxon>
        <taxon>Candidatus Brocadiales</taxon>
        <taxon>Candidatus Brocadiaceae</taxon>
        <taxon>Candidatus Jettenia</taxon>
    </lineage>
</organism>
<evidence type="ECO:0000313" key="3">
    <source>
        <dbReference type="Proteomes" id="UP000002985"/>
    </source>
</evidence>